<dbReference type="InterPro" id="IPR017972">
    <property type="entry name" value="Cyt_P450_CS"/>
</dbReference>
<dbReference type="PROSITE" id="PS00086">
    <property type="entry name" value="CYTOCHROME_P450"/>
    <property type="match status" value="1"/>
</dbReference>
<evidence type="ECO:0000256" key="4">
    <source>
        <dbReference type="ARBA" id="ARBA00022723"/>
    </source>
</evidence>
<keyword evidence="9" id="KW-1185">Reference proteome</keyword>
<feature type="binding site" description="axial binding residue" evidence="6">
    <location>
        <position position="376"/>
    </location>
    <ligand>
        <name>heme</name>
        <dbReference type="ChEBI" id="CHEBI:30413"/>
    </ligand>
    <ligandPart>
        <name>Fe</name>
        <dbReference type="ChEBI" id="CHEBI:18248"/>
    </ligandPart>
</feature>
<dbReference type="GO" id="GO:0004497">
    <property type="term" value="F:monooxygenase activity"/>
    <property type="evidence" value="ECO:0007669"/>
    <property type="project" value="UniProtKB-KW"/>
</dbReference>
<organism evidence="8 9">
    <name type="scientific">Curvularia clavata</name>
    <dbReference type="NCBI Taxonomy" id="95742"/>
    <lineage>
        <taxon>Eukaryota</taxon>
        <taxon>Fungi</taxon>
        <taxon>Dikarya</taxon>
        <taxon>Ascomycota</taxon>
        <taxon>Pezizomycotina</taxon>
        <taxon>Dothideomycetes</taxon>
        <taxon>Pleosporomycetidae</taxon>
        <taxon>Pleosporales</taxon>
        <taxon>Pleosporineae</taxon>
        <taxon>Pleosporaceae</taxon>
        <taxon>Curvularia</taxon>
    </lineage>
</organism>
<name>A0A9Q8ZFE6_CURCL</name>
<protein>
    <submittedName>
        <fullName evidence="8">Cytochrome P450 monooxygenase</fullName>
    </submittedName>
</protein>
<dbReference type="PRINTS" id="PR00463">
    <property type="entry name" value="EP450I"/>
</dbReference>
<dbReference type="GO" id="GO:0020037">
    <property type="term" value="F:heme binding"/>
    <property type="evidence" value="ECO:0007669"/>
    <property type="project" value="InterPro"/>
</dbReference>
<gene>
    <name evidence="8" type="ORF">yc1106_06477</name>
</gene>
<dbReference type="PRINTS" id="PR00385">
    <property type="entry name" value="P450"/>
</dbReference>
<keyword evidence="7 8" id="KW-0503">Monooxygenase</keyword>
<dbReference type="VEuPathDB" id="FungiDB:yc1106_06477"/>
<dbReference type="Pfam" id="PF00067">
    <property type="entry name" value="p450"/>
    <property type="match status" value="1"/>
</dbReference>
<dbReference type="OrthoDB" id="1470350at2759"/>
<proteinExistence type="inferred from homology"/>
<dbReference type="EMBL" id="CP089277">
    <property type="protein sequence ID" value="USP79203.1"/>
    <property type="molecule type" value="Genomic_DNA"/>
</dbReference>
<dbReference type="Gene3D" id="1.10.630.10">
    <property type="entry name" value="Cytochrome P450"/>
    <property type="match status" value="1"/>
</dbReference>
<keyword evidence="4 6" id="KW-0479">Metal-binding</keyword>
<comment type="similarity">
    <text evidence="2 7">Belongs to the cytochrome P450 family.</text>
</comment>
<evidence type="ECO:0000256" key="3">
    <source>
        <dbReference type="ARBA" id="ARBA00022617"/>
    </source>
</evidence>
<keyword evidence="7" id="KW-0560">Oxidoreductase</keyword>
<dbReference type="PANTHER" id="PTHR24305">
    <property type="entry name" value="CYTOCHROME P450"/>
    <property type="match status" value="1"/>
</dbReference>
<sequence>MVGPAVRVSPDEVVFSSPESWDEVYGYRKGNVMEKSPIFIGVVSPLNGCVGIGLAKGKEHARQRRALAPSLSKTALKGQEAILQVHVNKLVAAIRNISREKKQAVNVADWFSYITFDVIGDLCFAEPFGCLDQGAATEWSTSVCNVLISATWDQAIRRAAGVDSWLRNILLKFVPKEVATWRMTHMKQSQEKTLARIAKKDLPRQDIMYHLLHQEDQQKALNPTEIILNMVLFVAAGSETTSIQLTAMTYLLCANPDAYKKAVEEVRGKCSTAADITLATVNDMAYLGACAQESLRLYPPGSIAGQRVVPPGGATINGRHIPAGYTVSVSPWVAARSPLNFTDPDEFRPERWFREGKYSEDKLNASQAFGYGPKSCLGQNLAQFEAGLIMAHLLFHFDMEFSQKPDHSEDNQKWFSTSEKSDIKVYQALLKPNLWVNFKERDVK</sequence>
<dbReference type="InterPro" id="IPR002401">
    <property type="entry name" value="Cyt_P450_E_grp-I"/>
</dbReference>
<dbReference type="Proteomes" id="UP001056012">
    <property type="component" value="Chromosome 4"/>
</dbReference>
<dbReference type="SUPFAM" id="SSF48264">
    <property type="entry name" value="Cytochrome P450"/>
    <property type="match status" value="1"/>
</dbReference>
<evidence type="ECO:0000256" key="7">
    <source>
        <dbReference type="RuleBase" id="RU000461"/>
    </source>
</evidence>
<evidence type="ECO:0000313" key="9">
    <source>
        <dbReference type="Proteomes" id="UP001056012"/>
    </source>
</evidence>
<dbReference type="InterPro" id="IPR050121">
    <property type="entry name" value="Cytochrome_P450_monoxygenase"/>
</dbReference>
<evidence type="ECO:0000256" key="2">
    <source>
        <dbReference type="ARBA" id="ARBA00010617"/>
    </source>
</evidence>
<accession>A0A9Q8ZFE6</accession>
<keyword evidence="3 6" id="KW-0349">Heme</keyword>
<dbReference type="GO" id="GO:0005506">
    <property type="term" value="F:iron ion binding"/>
    <property type="evidence" value="ECO:0007669"/>
    <property type="project" value="InterPro"/>
</dbReference>
<comment type="cofactor">
    <cofactor evidence="1 6">
        <name>heme</name>
        <dbReference type="ChEBI" id="CHEBI:30413"/>
    </cofactor>
</comment>
<keyword evidence="5 6" id="KW-0408">Iron</keyword>
<dbReference type="PANTHER" id="PTHR24305:SF210">
    <property type="entry name" value="CYTOCHROME P450 MONOOXYGENASE ASQL-RELATED"/>
    <property type="match status" value="1"/>
</dbReference>
<dbReference type="GO" id="GO:0016705">
    <property type="term" value="F:oxidoreductase activity, acting on paired donors, with incorporation or reduction of molecular oxygen"/>
    <property type="evidence" value="ECO:0007669"/>
    <property type="project" value="InterPro"/>
</dbReference>
<dbReference type="CDD" id="cd11058">
    <property type="entry name" value="CYP60B-like"/>
    <property type="match status" value="1"/>
</dbReference>
<evidence type="ECO:0000256" key="6">
    <source>
        <dbReference type="PIRSR" id="PIRSR602401-1"/>
    </source>
</evidence>
<dbReference type="AlphaFoldDB" id="A0A9Q8ZFE6"/>
<dbReference type="InterPro" id="IPR036396">
    <property type="entry name" value="Cyt_P450_sf"/>
</dbReference>
<evidence type="ECO:0000256" key="5">
    <source>
        <dbReference type="ARBA" id="ARBA00023004"/>
    </source>
</evidence>
<dbReference type="InterPro" id="IPR001128">
    <property type="entry name" value="Cyt_P450"/>
</dbReference>
<reference evidence="8" key="1">
    <citation type="submission" date="2021-12" db="EMBL/GenBank/DDBJ databases">
        <title>Curvularia clavata genome.</title>
        <authorList>
            <person name="Cao Y."/>
        </authorList>
    </citation>
    <scope>NUCLEOTIDE SEQUENCE</scope>
    <source>
        <strain evidence="8">Yc1106</strain>
    </source>
</reference>
<evidence type="ECO:0000313" key="8">
    <source>
        <dbReference type="EMBL" id="USP79203.1"/>
    </source>
</evidence>
<evidence type="ECO:0000256" key="1">
    <source>
        <dbReference type="ARBA" id="ARBA00001971"/>
    </source>
</evidence>